<evidence type="ECO:0000256" key="1">
    <source>
        <dbReference type="ARBA" id="ARBA00005801"/>
    </source>
</evidence>
<dbReference type="EMBL" id="AUZZ01009204">
    <property type="protein sequence ID" value="EQD34202.1"/>
    <property type="molecule type" value="Genomic_DNA"/>
</dbReference>
<proteinExistence type="inferred from homology"/>
<dbReference type="PANTHER" id="PTHR30487">
    <property type="entry name" value="TYPE 4 PREPILIN-LIKE PROTEINS LEADER PEPTIDE-PROCESSING ENZYME"/>
    <property type="match status" value="1"/>
</dbReference>
<protein>
    <submittedName>
        <fullName evidence="4">Membrane protein containing Peptidase A24A, prepilin type IV domain protein</fullName>
        <ecNumber evidence="4">3.4.23.-</ecNumber>
    </submittedName>
</protein>
<organism evidence="4">
    <name type="scientific">mine drainage metagenome</name>
    <dbReference type="NCBI Taxonomy" id="410659"/>
    <lineage>
        <taxon>unclassified sequences</taxon>
        <taxon>metagenomes</taxon>
        <taxon>ecological metagenomes</taxon>
    </lineage>
</organism>
<keyword evidence="2" id="KW-0472">Membrane</keyword>
<dbReference type="InterPro" id="IPR014032">
    <property type="entry name" value="Peptidase_A24A_bac"/>
</dbReference>
<dbReference type="AlphaFoldDB" id="T0YQY8"/>
<dbReference type="InterPro" id="IPR000045">
    <property type="entry name" value="Prepilin_IV_endopep_pep"/>
</dbReference>
<reference evidence="4" key="2">
    <citation type="journal article" date="2014" name="ISME J.">
        <title>Microbial stratification in low pH oxic and suboxic macroscopic growths along an acid mine drainage.</title>
        <authorList>
            <person name="Mendez-Garcia C."/>
            <person name="Mesa V."/>
            <person name="Sprenger R.R."/>
            <person name="Richter M."/>
            <person name="Diez M.S."/>
            <person name="Solano J."/>
            <person name="Bargiela R."/>
            <person name="Golyshina O.V."/>
            <person name="Manteca A."/>
            <person name="Ramos J.L."/>
            <person name="Gallego J.R."/>
            <person name="Llorente I."/>
            <person name="Martins Dos Santos V.A."/>
            <person name="Jensen O.N."/>
            <person name="Pelaez A.I."/>
            <person name="Sanchez J."/>
            <person name="Ferrer M."/>
        </authorList>
    </citation>
    <scope>NUCLEOTIDE SEQUENCE</scope>
</reference>
<accession>T0YQY8</accession>
<evidence type="ECO:0000259" key="3">
    <source>
        <dbReference type="Pfam" id="PF01478"/>
    </source>
</evidence>
<feature type="transmembrane region" description="Helical" evidence="2">
    <location>
        <begin position="83"/>
        <end position="104"/>
    </location>
</feature>
<keyword evidence="4" id="KW-0378">Hydrolase</keyword>
<feature type="transmembrane region" description="Helical" evidence="2">
    <location>
        <begin position="44"/>
        <end position="71"/>
    </location>
</feature>
<dbReference type="PANTHER" id="PTHR30487:SF0">
    <property type="entry name" value="PREPILIN LEADER PEPTIDASE_N-METHYLTRANSFERASE-RELATED"/>
    <property type="match status" value="1"/>
</dbReference>
<evidence type="ECO:0000256" key="2">
    <source>
        <dbReference type="SAM" id="Phobius"/>
    </source>
</evidence>
<gene>
    <name evidence="4" type="ORF">B2A_12760</name>
</gene>
<feature type="transmembrane region" description="Helical" evidence="2">
    <location>
        <begin position="7"/>
        <end position="24"/>
    </location>
</feature>
<reference evidence="4" key="1">
    <citation type="submission" date="2013-08" db="EMBL/GenBank/DDBJ databases">
        <authorList>
            <person name="Mendez C."/>
            <person name="Richter M."/>
            <person name="Ferrer M."/>
            <person name="Sanchez J."/>
        </authorList>
    </citation>
    <scope>NUCLEOTIDE SEQUENCE</scope>
</reference>
<evidence type="ECO:0000313" key="4">
    <source>
        <dbReference type="EMBL" id="EQD34202.1"/>
    </source>
</evidence>
<name>T0YQY8_9ZZZZ</name>
<keyword evidence="2" id="KW-1133">Transmembrane helix</keyword>
<dbReference type="GO" id="GO:0005886">
    <property type="term" value="C:plasma membrane"/>
    <property type="evidence" value="ECO:0007669"/>
    <property type="project" value="TreeGrafter"/>
</dbReference>
<dbReference type="PRINTS" id="PR00864">
    <property type="entry name" value="PREPILNPTASE"/>
</dbReference>
<dbReference type="EC" id="3.4.23.-" evidence="4"/>
<dbReference type="GO" id="GO:0004190">
    <property type="term" value="F:aspartic-type endopeptidase activity"/>
    <property type="evidence" value="ECO:0007669"/>
    <property type="project" value="InterPro"/>
</dbReference>
<dbReference type="InterPro" id="IPR050882">
    <property type="entry name" value="Prepilin_peptidase/N-MTase"/>
</dbReference>
<dbReference type="Pfam" id="PF01478">
    <property type="entry name" value="Peptidase_A24"/>
    <property type="match status" value="1"/>
</dbReference>
<comment type="similarity">
    <text evidence="1">Belongs to the peptidase A24 family.</text>
</comment>
<comment type="caution">
    <text evidence="4">The sequence shown here is derived from an EMBL/GenBank/DDBJ whole genome shotgun (WGS) entry which is preliminary data.</text>
</comment>
<feature type="non-terminal residue" evidence="4">
    <location>
        <position position="107"/>
    </location>
</feature>
<keyword evidence="2" id="KW-0812">Transmembrane</keyword>
<sequence>MDPRASLIGAAAGYASLWSVYHLFRALTAREGMGFGDFKLLAALGAWLGWRMLLPLVLIAAAVGAVTGIVLMAVRGRSRAAPIAFGPFLAAAGWLMLMFGHQLVSGY</sequence>
<dbReference type="GO" id="GO:0006465">
    <property type="term" value="P:signal peptide processing"/>
    <property type="evidence" value="ECO:0007669"/>
    <property type="project" value="TreeGrafter"/>
</dbReference>
<feature type="domain" description="Prepilin type IV endopeptidase peptidase" evidence="3">
    <location>
        <begin position="5"/>
        <end position="69"/>
    </location>
</feature>
<dbReference type="Gene3D" id="1.20.120.1220">
    <property type="match status" value="1"/>
</dbReference>